<dbReference type="InterPro" id="IPR021715">
    <property type="entry name" value="Slu7_dom"/>
</dbReference>
<proteinExistence type="inferred from homology"/>
<evidence type="ECO:0000256" key="6">
    <source>
        <dbReference type="ARBA" id="ARBA00023242"/>
    </source>
</evidence>
<dbReference type="EMBL" id="JBBJBU010000014">
    <property type="protein sequence ID" value="KAK7202991.1"/>
    <property type="molecule type" value="Genomic_DNA"/>
</dbReference>
<keyword evidence="3 7" id="KW-0507">mRNA processing</keyword>
<keyword evidence="6 7" id="KW-0539">Nucleus</keyword>
<feature type="region of interest" description="Disordered" evidence="8">
    <location>
        <begin position="315"/>
        <end position="336"/>
    </location>
</feature>
<evidence type="ECO:0000256" key="5">
    <source>
        <dbReference type="ARBA" id="ARBA00023187"/>
    </source>
</evidence>
<dbReference type="PANTHER" id="PTHR12942">
    <property type="entry name" value="STEP II SPLICING FACTOR SLU7"/>
    <property type="match status" value="1"/>
</dbReference>
<name>A0ABR1EZG1_9ASCO</name>
<keyword evidence="11" id="KW-1185">Reference proteome</keyword>
<feature type="non-terminal residue" evidence="10">
    <location>
        <position position="1"/>
    </location>
</feature>
<dbReference type="GeneID" id="90035731"/>
<sequence>VPIEIDADGKEINPYIPQFISKAPWYIDQSGEASLRHQRLREDRDKKEADLKDVWYKRGVRAGPAATKYRKGACENCGAITHKTKDCMERPRKVGAKWTGQDIQADDLIQDVPMTWDSKRDRWNGYDAAEHAKVIEQYQRVEELRKQALAAEKGDDLDDDDDDDDDTTKEDRDEEGARVGSRSVRLREDVAKYLKKLDAPDTRYNPKSRQLIGAEGIISADDDFVRQTGDEAKQFEEMKQFAWEVAEKGQANVHLQANPTEGAILKRKLDLESAEKNEKAKKQLLDKYGGQEYLKDLPQELKVLPDDDYKEYTPEGKLVKGKASTTPKSQYPEDIHPGNHSTVWGSWWHDFQWGYACCHSTMKQSYCTGRDGIEAA</sequence>
<dbReference type="Pfam" id="PF11708">
    <property type="entry name" value="Slu7"/>
    <property type="match status" value="1"/>
</dbReference>
<comment type="caution">
    <text evidence="10">The sequence shown here is derived from an EMBL/GenBank/DDBJ whole genome shotgun (WGS) entry which is preliminary data.</text>
</comment>
<keyword evidence="5 7" id="KW-0508">mRNA splicing</keyword>
<feature type="region of interest" description="Disordered" evidence="8">
    <location>
        <begin position="150"/>
        <end position="183"/>
    </location>
</feature>
<feature type="compositionally biased region" description="Acidic residues" evidence="8">
    <location>
        <begin position="155"/>
        <end position="168"/>
    </location>
</feature>
<comment type="function">
    <text evidence="7">Involved in pre-mRNA splicing.</text>
</comment>
<evidence type="ECO:0000256" key="7">
    <source>
        <dbReference type="RuleBase" id="RU367071"/>
    </source>
</evidence>
<dbReference type="PANTHER" id="PTHR12942:SF2">
    <property type="entry name" value="PRE-MRNA-SPLICING FACTOR SLU7"/>
    <property type="match status" value="1"/>
</dbReference>
<dbReference type="InterPro" id="IPR039974">
    <property type="entry name" value="Splicing_factor_SLU7"/>
</dbReference>
<dbReference type="Proteomes" id="UP001498771">
    <property type="component" value="Unassembled WGS sequence"/>
</dbReference>
<comment type="subunit">
    <text evidence="7">Associated with the spliceosome.</text>
</comment>
<evidence type="ECO:0000313" key="10">
    <source>
        <dbReference type="EMBL" id="KAK7202991.1"/>
    </source>
</evidence>
<accession>A0ABR1EZG1</accession>
<gene>
    <name evidence="10" type="ORF">BZA70DRAFT_226701</name>
</gene>
<evidence type="ECO:0000256" key="2">
    <source>
        <dbReference type="ARBA" id="ARBA00007203"/>
    </source>
</evidence>
<feature type="domain" description="Pre-mRNA-splicing factor SLU7" evidence="9">
    <location>
        <begin position="114"/>
        <end position="346"/>
    </location>
</feature>
<dbReference type="RefSeq" id="XP_064766024.1">
    <property type="nucleotide sequence ID" value="XM_064910219.1"/>
</dbReference>
<comment type="similarity">
    <text evidence="2 7">Belongs to the SLU7 family.</text>
</comment>
<evidence type="ECO:0000256" key="8">
    <source>
        <dbReference type="SAM" id="MobiDB-lite"/>
    </source>
</evidence>
<evidence type="ECO:0000259" key="9">
    <source>
        <dbReference type="Pfam" id="PF11708"/>
    </source>
</evidence>
<evidence type="ECO:0000313" key="11">
    <source>
        <dbReference type="Proteomes" id="UP001498771"/>
    </source>
</evidence>
<keyword evidence="4 7" id="KW-0747">Spliceosome</keyword>
<evidence type="ECO:0000256" key="1">
    <source>
        <dbReference type="ARBA" id="ARBA00004123"/>
    </source>
</evidence>
<organism evidence="10 11">
    <name type="scientific">Myxozyma melibiosi</name>
    <dbReference type="NCBI Taxonomy" id="54550"/>
    <lineage>
        <taxon>Eukaryota</taxon>
        <taxon>Fungi</taxon>
        <taxon>Dikarya</taxon>
        <taxon>Ascomycota</taxon>
        <taxon>Saccharomycotina</taxon>
        <taxon>Lipomycetes</taxon>
        <taxon>Lipomycetales</taxon>
        <taxon>Lipomycetaceae</taxon>
        <taxon>Myxozyma</taxon>
    </lineage>
</organism>
<comment type="subcellular location">
    <subcellularLocation>
        <location evidence="1 7">Nucleus</location>
    </subcellularLocation>
</comment>
<protein>
    <recommendedName>
        <fullName evidence="7">Pre-mRNA-splicing factor SLU7</fullName>
    </recommendedName>
</protein>
<evidence type="ECO:0000256" key="4">
    <source>
        <dbReference type="ARBA" id="ARBA00022728"/>
    </source>
</evidence>
<reference evidence="10 11" key="1">
    <citation type="submission" date="2024-03" db="EMBL/GenBank/DDBJ databases">
        <title>Genome-scale model development and genomic sequencing of the oleaginous clade Lipomyces.</title>
        <authorList>
            <consortium name="Lawrence Berkeley National Laboratory"/>
            <person name="Czajka J.J."/>
            <person name="Han Y."/>
            <person name="Kim J."/>
            <person name="Mondo S.J."/>
            <person name="Hofstad B.A."/>
            <person name="Robles A."/>
            <person name="Haridas S."/>
            <person name="Riley R."/>
            <person name="LaButti K."/>
            <person name="Pangilinan J."/>
            <person name="Andreopoulos W."/>
            <person name="Lipzen A."/>
            <person name="Yan J."/>
            <person name="Wang M."/>
            <person name="Ng V."/>
            <person name="Grigoriev I.V."/>
            <person name="Spatafora J.W."/>
            <person name="Magnuson J.K."/>
            <person name="Baker S.E."/>
            <person name="Pomraning K.R."/>
        </authorList>
    </citation>
    <scope>NUCLEOTIDE SEQUENCE [LARGE SCALE GENOMIC DNA]</scope>
    <source>
        <strain evidence="10 11">Phaff 52-87</strain>
    </source>
</reference>
<evidence type="ECO:0000256" key="3">
    <source>
        <dbReference type="ARBA" id="ARBA00022664"/>
    </source>
</evidence>
<feature type="non-terminal residue" evidence="10">
    <location>
        <position position="376"/>
    </location>
</feature>